<proteinExistence type="inferred from homology"/>
<organism evidence="3 4">
    <name type="scientific">Thelephora terrestris</name>
    <dbReference type="NCBI Taxonomy" id="56493"/>
    <lineage>
        <taxon>Eukaryota</taxon>
        <taxon>Fungi</taxon>
        <taxon>Dikarya</taxon>
        <taxon>Basidiomycota</taxon>
        <taxon>Agaricomycotina</taxon>
        <taxon>Agaricomycetes</taxon>
        <taxon>Thelephorales</taxon>
        <taxon>Thelephoraceae</taxon>
        <taxon>Thelephora</taxon>
    </lineage>
</organism>
<evidence type="ECO:0000259" key="2">
    <source>
        <dbReference type="Pfam" id="PF09811"/>
    </source>
</evidence>
<feature type="domain" description="Essential protein Yae1 N-terminal" evidence="2">
    <location>
        <begin position="19"/>
        <end position="57"/>
    </location>
</feature>
<dbReference type="InterPro" id="IPR019191">
    <property type="entry name" value="Essential_protein_Yae1_N"/>
</dbReference>
<evidence type="ECO:0000313" key="4">
    <source>
        <dbReference type="Proteomes" id="UP000736335"/>
    </source>
</evidence>
<evidence type="ECO:0000313" key="3">
    <source>
        <dbReference type="EMBL" id="KAF9793014.1"/>
    </source>
</evidence>
<keyword evidence="4" id="KW-1185">Reference proteome</keyword>
<comment type="similarity">
    <text evidence="1">Belongs to the LTO1 family.</text>
</comment>
<reference evidence="3" key="1">
    <citation type="journal article" date="2020" name="Nat. Commun.">
        <title>Large-scale genome sequencing of mycorrhizal fungi provides insights into the early evolution of symbiotic traits.</title>
        <authorList>
            <person name="Miyauchi S."/>
            <person name="Kiss E."/>
            <person name="Kuo A."/>
            <person name="Drula E."/>
            <person name="Kohler A."/>
            <person name="Sanchez-Garcia M."/>
            <person name="Morin E."/>
            <person name="Andreopoulos B."/>
            <person name="Barry K.W."/>
            <person name="Bonito G."/>
            <person name="Buee M."/>
            <person name="Carver A."/>
            <person name="Chen C."/>
            <person name="Cichocki N."/>
            <person name="Clum A."/>
            <person name="Culley D."/>
            <person name="Crous P.W."/>
            <person name="Fauchery L."/>
            <person name="Girlanda M."/>
            <person name="Hayes R.D."/>
            <person name="Keri Z."/>
            <person name="LaButti K."/>
            <person name="Lipzen A."/>
            <person name="Lombard V."/>
            <person name="Magnuson J."/>
            <person name="Maillard F."/>
            <person name="Murat C."/>
            <person name="Nolan M."/>
            <person name="Ohm R.A."/>
            <person name="Pangilinan J."/>
            <person name="Pereira M.F."/>
            <person name="Perotto S."/>
            <person name="Peter M."/>
            <person name="Pfister S."/>
            <person name="Riley R."/>
            <person name="Sitrit Y."/>
            <person name="Stielow J.B."/>
            <person name="Szollosi G."/>
            <person name="Zifcakova L."/>
            <person name="Stursova M."/>
            <person name="Spatafora J.W."/>
            <person name="Tedersoo L."/>
            <person name="Vaario L.M."/>
            <person name="Yamada A."/>
            <person name="Yan M."/>
            <person name="Wang P."/>
            <person name="Xu J."/>
            <person name="Bruns T."/>
            <person name="Baldrian P."/>
            <person name="Vilgalys R."/>
            <person name="Dunand C."/>
            <person name="Henrissat B."/>
            <person name="Grigoriev I.V."/>
            <person name="Hibbett D."/>
            <person name="Nagy L.G."/>
            <person name="Martin F.M."/>
        </authorList>
    </citation>
    <scope>NUCLEOTIDE SEQUENCE</scope>
    <source>
        <strain evidence="3">UH-Tt-Lm1</strain>
    </source>
</reference>
<sequence>MDVDIESLVHLEQSFYDQGYEDGFAHGRIHGLIEGRALGREKGYEMFEELGFYEGFALTWQKIYESTGRSEDRVIHNIRVLLDSIAQFPRTNPPPPSGPSSELDPSTEVDILRLFRQIRARYKVLCATLGARPSLRAMDNDSQESVDGEEPMQLDSGSIPKKVWEVDNIGKRTTGPQQLSF</sequence>
<evidence type="ECO:0000256" key="1">
    <source>
        <dbReference type="ARBA" id="ARBA00038090"/>
    </source>
</evidence>
<dbReference type="OrthoDB" id="48036at2759"/>
<dbReference type="Pfam" id="PF09811">
    <property type="entry name" value="Yae1_N"/>
    <property type="match status" value="1"/>
</dbReference>
<dbReference type="PANTHER" id="PTHR28532:SF1">
    <property type="entry name" value="ORAL CANCER OVEREXPRESSED 1"/>
    <property type="match status" value="1"/>
</dbReference>
<dbReference type="EMBL" id="WIUZ02000001">
    <property type="protein sequence ID" value="KAF9793014.1"/>
    <property type="molecule type" value="Genomic_DNA"/>
</dbReference>
<comment type="caution">
    <text evidence="3">The sequence shown here is derived from an EMBL/GenBank/DDBJ whole genome shotgun (WGS) entry which is preliminary data.</text>
</comment>
<name>A0A9P6HQR7_9AGAM</name>
<accession>A0A9P6HQR7</accession>
<dbReference type="Proteomes" id="UP000736335">
    <property type="component" value="Unassembled WGS sequence"/>
</dbReference>
<reference evidence="3" key="2">
    <citation type="submission" date="2020-11" db="EMBL/GenBank/DDBJ databases">
        <authorList>
            <consortium name="DOE Joint Genome Institute"/>
            <person name="Kuo A."/>
            <person name="Miyauchi S."/>
            <person name="Kiss E."/>
            <person name="Drula E."/>
            <person name="Kohler A."/>
            <person name="Sanchez-Garcia M."/>
            <person name="Andreopoulos B."/>
            <person name="Barry K.W."/>
            <person name="Bonito G."/>
            <person name="Buee M."/>
            <person name="Carver A."/>
            <person name="Chen C."/>
            <person name="Cichocki N."/>
            <person name="Clum A."/>
            <person name="Culley D."/>
            <person name="Crous P.W."/>
            <person name="Fauchery L."/>
            <person name="Girlanda M."/>
            <person name="Hayes R."/>
            <person name="Keri Z."/>
            <person name="Labutti K."/>
            <person name="Lipzen A."/>
            <person name="Lombard V."/>
            <person name="Magnuson J."/>
            <person name="Maillard F."/>
            <person name="Morin E."/>
            <person name="Murat C."/>
            <person name="Nolan M."/>
            <person name="Ohm R."/>
            <person name="Pangilinan J."/>
            <person name="Pereira M."/>
            <person name="Perotto S."/>
            <person name="Peter M."/>
            <person name="Riley R."/>
            <person name="Sitrit Y."/>
            <person name="Stielow B."/>
            <person name="Szollosi G."/>
            <person name="Zifcakova L."/>
            <person name="Stursova M."/>
            <person name="Spatafora J.W."/>
            <person name="Tedersoo L."/>
            <person name="Vaario L.-M."/>
            <person name="Yamada A."/>
            <person name="Yan M."/>
            <person name="Wang P."/>
            <person name="Xu J."/>
            <person name="Bruns T."/>
            <person name="Baldrian P."/>
            <person name="Vilgalys R."/>
            <person name="Henrissat B."/>
            <person name="Grigoriev I.V."/>
            <person name="Hibbett D."/>
            <person name="Nagy L.G."/>
            <person name="Martin F.M."/>
        </authorList>
    </citation>
    <scope>NUCLEOTIDE SEQUENCE</scope>
    <source>
        <strain evidence="3">UH-Tt-Lm1</strain>
    </source>
</reference>
<dbReference type="AlphaFoldDB" id="A0A9P6HQR7"/>
<gene>
    <name evidence="3" type="ORF">BJ322DRAFT_95641</name>
</gene>
<protein>
    <recommendedName>
        <fullName evidence="2">Essential protein Yae1 N-terminal domain-containing protein</fullName>
    </recommendedName>
</protein>
<dbReference type="InterPro" id="IPR052436">
    <property type="entry name" value="LTO1_adapter"/>
</dbReference>
<dbReference type="PANTHER" id="PTHR28532">
    <property type="entry name" value="GEO13458P1"/>
    <property type="match status" value="1"/>
</dbReference>